<evidence type="ECO:0000259" key="4">
    <source>
        <dbReference type="PROSITE" id="PS50995"/>
    </source>
</evidence>
<feature type="domain" description="HTH marR-type" evidence="4">
    <location>
        <begin position="6"/>
        <end position="141"/>
    </location>
</feature>
<evidence type="ECO:0000313" key="6">
    <source>
        <dbReference type="Proteomes" id="UP001498469"/>
    </source>
</evidence>
<keyword evidence="1" id="KW-0805">Transcription regulation</keyword>
<reference evidence="5 6" key="1">
    <citation type="submission" date="2023-11" db="EMBL/GenBank/DDBJ databases">
        <title>Draft genome sequence of a psychrophilic Clostridium strain from permafrost water brine.</title>
        <authorList>
            <person name="Shcherbakova V.A."/>
            <person name="Trubitsyn V.E."/>
            <person name="Zakharyuk A.G."/>
        </authorList>
    </citation>
    <scope>NUCLEOTIDE SEQUENCE [LARGE SCALE GENOMIC DNA]</scope>
    <source>
        <strain evidence="5 6">14F</strain>
    </source>
</reference>
<dbReference type="RefSeq" id="WP_216250513.1">
    <property type="nucleotide sequence ID" value="NZ_JAZHFS010000007.1"/>
</dbReference>
<evidence type="ECO:0000313" key="5">
    <source>
        <dbReference type="EMBL" id="MEF2112479.1"/>
    </source>
</evidence>
<proteinExistence type="predicted"/>
<keyword evidence="3" id="KW-0804">Transcription</keyword>
<comment type="caution">
    <text evidence="5">The sequence shown here is derived from an EMBL/GenBank/DDBJ whole genome shotgun (WGS) entry which is preliminary data.</text>
</comment>
<organism evidence="5 6">
    <name type="scientific">Clostridium frigoriphilum</name>
    <dbReference type="NCBI Taxonomy" id="443253"/>
    <lineage>
        <taxon>Bacteria</taxon>
        <taxon>Bacillati</taxon>
        <taxon>Bacillota</taxon>
        <taxon>Clostridia</taxon>
        <taxon>Eubacteriales</taxon>
        <taxon>Clostridiaceae</taxon>
        <taxon>Clostridium</taxon>
    </lineage>
</organism>
<protein>
    <submittedName>
        <fullName evidence="5">MarR family transcriptional regulator</fullName>
    </submittedName>
</protein>
<name>A0ABU7UNP7_9CLOT</name>
<accession>A0ABU7UNP7</accession>
<evidence type="ECO:0000256" key="3">
    <source>
        <dbReference type="ARBA" id="ARBA00023163"/>
    </source>
</evidence>
<dbReference type="PANTHER" id="PTHR42756:SF1">
    <property type="entry name" value="TRANSCRIPTIONAL REPRESSOR OF EMRAB OPERON"/>
    <property type="match status" value="1"/>
</dbReference>
<evidence type="ECO:0000256" key="1">
    <source>
        <dbReference type="ARBA" id="ARBA00023015"/>
    </source>
</evidence>
<evidence type="ECO:0000256" key="2">
    <source>
        <dbReference type="ARBA" id="ARBA00023125"/>
    </source>
</evidence>
<sequence>MNSKEHQKLILSMVNFYSIFNIEFIDLIPDLSNLGVSPLLSKILNTIHMEGNTTSSFLSKKLNISSSNVSRSINTLNLMGYINKRQDSIDKRITYLSLSKKAVELVSKTMSNSEEMLLKKFNVLSSEEIEELSYSFISIQNLLIKMRDLNISNQNK</sequence>
<dbReference type="PANTHER" id="PTHR42756">
    <property type="entry name" value="TRANSCRIPTIONAL REGULATOR, MARR"/>
    <property type="match status" value="1"/>
</dbReference>
<dbReference type="EMBL" id="JAZHFS010000007">
    <property type="protein sequence ID" value="MEF2112479.1"/>
    <property type="molecule type" value="Genomic_DNA"/>
</dbReference>
<gene>
    <name evidence="5" type="ORF">SJI18_09175</name>
</gene>
<dbReference type="InterPro" id="IPR000835">
    <property type="entry name" value="HTH_MarR-typ"/>
</dbReference>
<dbReference type="Pfam" id="PF01047">
    <property type="entry name" value="MarR"/>
    <property type="match status" value="1"/>
</dbReference>
<keyword evidence="2" id="KW-0238">DNA-binding</keyword>
<dbReference type="Proteomes" id="UP001498469">
    <property type="component" value="Unassembled WGS sequence"/>
</dbReference>
<dbReference type="SMART" id="SM00347">
    <property type="entry name" value="HTH_MARR"/>
    <property type="match status" value="1"/>
</dbReference>
<keyword evidence="6" id="KW-1185">Reference proteome</keyword>
<dbReference type="PROSITE" id="PS50995">
    <property type="entry name" value="HTH_MARR_2"/>
    <property type="match status" value="1"/>
</dbReference>